<dbReference type="EMBL" id="WJEC01001263">
    <property type="protein sequence ID" value="KAF7479232.1"/>
    <property type="molecule type" value="Genomic_DNA"/>
</dbReference>
<sequence length="85" mass="9165">MVCVIMMRGASGSRKHSGRICGADDCSTGSSPRTGGRRAAPHFWTLWRAELDSRWPPVVDTSPVTPRGMVNVDSPVAPVRLELCA</sequence>
<organism evidence="2 3">
    <name type="scientific">Marmota monax</name>
    <name type="common">Woodchuck</name>
    <dbReference type="NCBI Taxonomy" id="9995"/>
    <lineage>
        <taxon>Eukaryota</taxon>
        <taxon>Metazoa</taxon>
        <taxon>Chordata</taxon>
        <taxon>Craniata</taxon>
        <taxon>Vertebrata</taxon>
        <taxon>Euteleostomi</taxon>
        <taxon>Mammalia</taxon>
        <taxon>Eutheria</taxon>
        <taxon>Euarchontoglires</taxon>
        <taxon>Glires</taxon>
        <taxon>Rodentia</taxon>
        <taxon>Sciuromorpha</taxon>
        <taxon>Sciuridae</taxon>
        <taxon>Xerinae</taxon>
        <taxon>Marmotini</taxon>
        <taxon>Marmota</taxon>
    </lineage>
</organism>
<evidence type="ECO:0000313" key="2">
    <source>
        <dbReference type="EMBL" id="KAF7479232.1"/>
    </source>
</evidence>
<protein>
    <submittedName>
        <fullName evidence="2">Uncharacterized protein</fullName>
    </submittedName>
</protein>
<comment type="caution">
    <text evidence="2">The sequence shown here is derived from an EMBL/GenBank/DDBJ whole genome shotgun (WGS) entry which is preliminary data.</text>
</comment>
<gene>
    <name evidence="2" type="ORF">GHT09_009633</name>
</gene>
<evidence type="ECO:0000313" key="3">
    <source>
        <dbReference type="Proteomes" id="UP000662637"/>
    </source>
</evidence>
<reference evidence="2" key="1">
    <citation type="submission" date="2020-08" db="EMBL/GenBank/DDBJ databases">
        <authorList>
            <person name="Shumante A."/>
            <person name="Zimin A.V."/>
            <person name="Puiu D."/>
            <person name="Salzberg S.L."/>
        </authorList>
    </citation>
    <scope>NUCLEOTIDE SEQUENCE</scope>
    <source>
        <strain evidence="2">WC2-LM</strain>
        <tissue evidence="2">Liver</tissue>
    </source>
</reference>
<evidence type="ECO:0000256" key="1">
    <source>
        <dbReference type="SAM" id="MobiDB-lite"/>
    </source>
</evidence>
<accession>A0A834V0Y1</accession>
<proteinExistence type="predicted"/>
<dbReference type="AlphaFoldDB" id="A0A834V0Y1"/>
<feature type="region of interest" description="Disordered" evidence="1">
    <location>
        <begin position="13"/>
        <end position="37"/>
    </location>
</feature>
<dbReference type="Proteomes" id="UP000662637">
    <property type="component" value="Unassembled WGS sequence"/>
</dbReference>
<name>A0A834V0Y1_MARMO</name>